<gene>
    <name evidence="1" type="ORF">PYCCODRAFT_553552</name>
</gene>
<keyword evidence="2" id="KW-1185">Reference proteome</keyword>
<name>A0A1Y2IKR0_TRAC3</name>
<proteinExistence type="predicted"/>
<organism evidence="1 2">
    <name type="scientific">Trametes coccinea (strain BRFM310)</name>
    <name type="common">Pycnoporus coccineus</name>
    <dbReference type="NCBI Taxonomy" id="1353009"/>
    <lineage>
        <taxon>Eukaryota</taxon>
        <taxon>Fungi</taxon>
        <taxon>Dikarya</taxon>
        <taxon>Basidiomycota</taxon>
        <taxon>Agaricomycotina</taxon>
        <taxon>Agaricomycetes</taxon>
        <taxon>Polyporales</taxon>
        <taxon>Polyporaceae</taxon>
        <taxon>Trametes</taxon>
    </lineage>
</organism>
<protein>
    <submittedName>
        <fullName evidence="1">Uncharacterized protein</fullName>
    </submittedName>
</protein>
<sequence>MHALVKARPPADCPVCTGHHLPGKERTKISWTSGRSPWYERPACSAGGTVGGDWRRLRARRHLSALWLLFPFIQKKRRRGSHMLHASLTSSHAGHGLRHVLL</sequence>
<dbReference type="EMBL" id="KZ084113">
    <property type="protein sequence ID" value="OSD01193.1"/>
    <property type="molecule type" value="Genomic_DNA"/>
</dbReference>
<accession>A0A1Y2IKR0</accession>
<reference evidence="1 2" key="1">
    <citation type="journal article" date="2015" name="Biotechnol. Biofuels">
        <title>Enhanced degradation of softwood versus hardwood by the white-rot fungus Pycnoporus coccineus.</title>
        <authorList>
            <person name="Couturier M."/>
            <person name="Navarro D."/>
            <person name="Chevret D."/>
            <person name="Henrissat B."/>
            <person name="Piumi F."/>
            <person name="Ruiz-Duenas F.J."/>
            <person name="Martinez A.T."/>
            <person name="Grigoriev I.V."/>
            <person name="Riley R."/>
            <person name="Lipzen A."/>
            <person name="Berrin J.G."/>
            <person name="Master E.R."/>
            <person name="Rosso M.N."/>
        </authorList>
    </citation>
    <scope>NUCLEOTIDE SEQUENCE [LARGE SCALE GENOMIC DNA]</scope>
    <source>
        <strain evidence="1 2">BRFM310</strain>
    </source>
</reference>
<dbReference type="AlphaFoldDB" id="A0A1Y2IKR0"/>
<evidence type="ECO:0000313" key="2">
    <source>
        <dbReference type="Proteomes" id="UP000193067"/>
    </source>
</evidence>
<evidence type="ECO:0000313" key="1">
    <source>
        <dbReference type="EMBL" id="OSD01193.1"/>
    </source>
</evidence>
<dbReference type="Proteomes" id="UP000193067">
    <property type="component" value="Unassembled WGS sequence"/>
</dbReference>